<evidence type="ECO:0000259" key="3">
    <source>
        <dbReference type="Pfam" id="PF10017"/>
    </source>
</evidence>
<dbReference type="PANTHER" id="PTHR43397">
    <property type="entry name" value="ERGOTHIONEINE BIOSYNTHESIS PROTEIN 1"/>
    <property type="match status" value="1"/>
</dbReference>
<keyword evidence="1 4" id="KW-0489">Methyltransferase</keyword>
<gene>
    <name evidence="4" type="primary">egtD</name>
    <name evidence="4" type="ORF">GZ085_03555</name>
</gene>
<evidence type="ECO:0000256" key="1">
    <source>
        <dbReference type="ARBA" id="ARBA00022603"/>
    </source>
</evidence>
<protein>
    <submittedName>
        <fullName evidence="4">L-histidine N(Alpha)-methyltransferase</fullName>
        <ecNumber evidence="4">2.1.1.44</ecNumber>
    </submittedName>
</protein>
<proteinExistence type="predicted"/>
<dbReference type="AlphaFoldDB" id="A0A7C9NQF2"/>
<dbReference type="PANTHER" id="PTHR43397:SF1">
    <property type="entry name" value="ERGOTHIONEINE BIOSYNTHESIS PROTEIN 1"/>
    <property type="match status" value="1"/>
</dbReference>
<evidence type="ECO:0000313" key="4">
    <source>
        <dbReference type="EMBL" id="NDP47462.1"/>
    </source>
</evidence>
<dbReference type="GO" id="GO:0052706">
    <property type="term" value="F:L-histidine N(alpha)-methyltransferase activity"/>
    <property type="evidence" value="ECO:0007669"/>
    <property type="project" value="UniProtKB-EC"/>
</dbReference>
<reference evidence="4 5" key="1">
    <citation type="submission" date="2019-09" db="EMBL/GenBank/DDBJ databases">
        <title>H2 Metabolism Revealed by Metagenomic Analysis in Subglacial Sediment of East Antarctica.</title>
        <authorList>
            <person name="Yang Z."/>
            <person name="Zhang Y."/>
            <person name="Lv Y."/>
            <person name="Yan W."/>
            <person name="Xiao X."/>
            <person name="Sun B."/>
            <person name="Ma H."/>
        </authorList>
    </citation>
    <scope>NUCLEOTIDE SEQUENCE [LARGE SCALE GENOMIC DNA]</scope>
    <source>
        <strain evidence="4">Bin2_2</strain>
    </source>
</reference>
<dbReference type="InterPro" id="IPR035094">
    <property type="entry name" value="EgtD"/>
</dbReference>
<sequence length="322" mass="35904">MKTLANFHFHDMQPALDDFRTAVIAGLSEQRKCLSPKFFYDERGSQLFDAITEVPEYYPTRTEIALLHRYKDEMAEMLGRDGLLIELGSGSDVKIRVLLDALLPRAYAPIDISRAHLHMSAGAIANDHPKLAVHAVCADYSKPFALPDFDTAWHRAAFFPGSSIGNFDPPQAREFLGRVASLLGPDGRLLIGVDLKKNPTCLHAAYNDRQGITAEFNLNLLTRINRELGGDFEIGAFHHDARYNAELGRVEMHIVATSSQRVRIDGNHYEFLAGESIHTENSYKFSVEEFQALAAQSGLCSLQVWQDDAAQFSVHCLGVNNQ</sequence>
<evidence type="ECO:0000256" key="2">
    <source>
        <dbReference type="ARBA" id="ARBA00022679"/>
    </source>
</evidence>
<dbReference type="InterPro" id="IPR017804">
    <property type="entry name" value="MeTrfase_EgtD-like"/>
</dbReference>
<dbReference type="InterPro" id="IPR051128">
    <property type="entry name" value="EgtD_Methyltrsf_superfamily"/>
</dbReference>
<feature type="domain" description="Histidine-specific methyltransferase SAM-dependent" evidence="3">
    <location>
        <begin position="19"/>
        <end position="317"/>
    </location>
</feature>
<dbReference type="CDD" id="cd02440">
    <property type="entry name" value="AdoMet_MTases"/>
    <property type="match status" value="1"/>
</dbReference>
<dbReference type="Pfam" id="PF10017">
    <property type="entry name" value="Methyltransf_33"/>
    <property type="match status" value="1"/>
</dbReference>
<dbReference type="InterPro" id="IPR019257">
    <property type="entry name" value="MeTrfase_dom"/>
</dbReference>
<dbReference type="InterPro" id="IPR029063">
    <property type="entry name" value="SAM-dependent_MTases_sf"/>
</dbReference>
<organism evidence="4 5">
    <name type="scientific">Sulfuriferula multivorans</name>
    <dbReference type="NCBI Taxonomy" id="1559896"/>
    <lineage>
        <taxon>Bacteria</taxon>
        <taxon>Pseudomonadati</taxon>
        <taxon>Pseudomonadota</taxon>
        <taxon>Betaproteobacteria</taxon>
        <taxon>Nitrosomonadales</taxon>
        <taxon>Sulfuricellaceae</taxon>
        <taxon>Sulfuriferula</taxon>
    </lineage>
</organism>
<dbReference type="EC" id="2.1.1.44" evidence="4"/>
<name>A0A7C9NQF2_9PROT</name>
<dbReference type="GO" id="GO:0032259">
    <property type="term" value="P:methylation"/>
    <property type="evidence" value="ECO:0007669"/>
    <property type="project" value="UniProtKB-KW"/>
</dbReference>
<evidence type="ECO:0000313" key="5">
    <source>
        <dbReference type="Proteomes" id="UP000483432"/>
    </source>
</evidence>
<comment type="caution">
    <text evidence="4">The sequence shown here is derived from an EMBL/GenBank/DDBJ whole genome shotgun (WGS) entry which is preliminary data.</text>
</comment>
<dbReference type="NCBIfam" id="TIGR03438">
    <property type="entry name" value="egtD_ergothio"/>
    <property type="match status" value="1"/>
</dbReference>
<dbReference type="Gene3D" id="3.40.50.150">
    <property type="entry name" value="Vaccinia Virus protein VP39"/>
    <property type="match status" value="1"/>
</dbReference>
<accession>A0A7C9NQF2</accession>
<dbReference type="Proteomes" id="UP000483432">
    <property type="component" value="Unassembled WGS sequence"/>
</dbReference>
<dbReference type="SUPFAM" id="SSF53335">
    <property type="entry name" value="S-adenosyl-L-methionine-dependent methyltransferases"/>
    <property type="match status" value="1"/>
</dbReference>
<dbReference type="PIRSF" id="PIRSF018005">
    <property type="entry name" value="UCP018005"/>
    <property type="match status" value="1"/>
</dbReference>
<dbReference type="EMBL" id="JAAFGW010000033">
    <property type="protein sequence ID" value="NDP47462.1"/>
    <property type="molecule type" value="Genomic_DNA"/>
</dbReference>
<keyword evidence="2 4" id="KW-0808">Transferase</keyword>